<dbReference type="EMBL" id="JARVWT010000010">
    <property type="protein sequence ID" value="MDH2333251.1"/>
    <property type="molecule type" value="Genomic_DNA"/>
</dbReference>
<comment type="caution">
    <text evidence="1">The sequence shown here is derived from an EMBL/GenBank/DDBJ whole genome shotgun (WGS) entry which is preliminary data.</text>
</comment>
<evidence type="ECO:0000313" key="1">
    <source>
        <dbReference type="EMBL" id="MDH2333251.1"/>
    </source>
</evidence>
<dbReference type="AlphaFoldDB" id="A0AAP4A0U7"/>
<evidence type="ECO:0000313" key="2">
    <source>
        <dbReference type="Proteomes" id="UP001229409"/>
    </source>
</evidence>
<organism evidence="1 2">
    <name type="scientific">Paenibacillus polymyxa</name>
    <name type="common">Bacillus polymyxa</name>
    <dbReference type="NCBI Taxonomy" id="1406"/>
    <lineage>
        <taxon>Bacteria</taxon>
        <taxon>Bacillati</taxon>
        <taxon>Bacillota</taxon>
        <taxon>Bacilli</taxon>
        <taxon>Bacillales</taxon>
        <taxon>Paenibacillaceae</taxon>
        <taxon>Paenibacillus</taxon>
    </lineage>
</organism>
<dbReference type="RefSeq" id="WP_155613647.1">
    <property type="nucleotide sequence ID" value="NZ_JARVWT010000010.1"/>
</dbReference>
<sequence>MASIQHSAAGQQCRYSRWIGLLMVQRVRTPADTARWAALKEISMGLGCAIL</sequence>
<dbReference type="Proteomes" id="UP001229409">
    <property type="component" value="Unassembled WGS sequence"/>
</dbReference>
<proteinExistence type="predicted"/>
<accession>A0AAP4A0U7</accession>
<protein>
    <submittedName>
        <fullName evidence="1">Uncharacterized protein</fullName>
    </submittedName>
</protein>
<gene>
    <name evidence="1" type="ORF">QDS18_20555</name>
</gene>
<name>A0AAP4A0U7_PAEPO</name>
<reference evidence="1" key="1">
    <citation type="submission" date="2023-04" db="EMBL/GenBank/DDBJ databases">
        <title>Uncovering the Secrets of Slow-Growing Bacteria in Tropical Savanna Soil through Cultivation and Genomic Analysis.</title>
        <authorList>
            <person name="Goncalves O.S."/>
            <person name="Santana M.F."/>
        </authorList>
    </citation>
    <scope>NUCLEOTIDE SEQUENCE</scope>
    <source>
        <strain evidence="1">ANTI</strain>
    </source>
</reference>